<organism evidence="2 3">
    <name type="scientific">Trichonephila clavata</name>
    <name type="common">Joro spider</name>
    <name type="synonym">Nephila clavata</name>
    <dbReference type="NCBI Taxonomy" id="2740835"/>
    <lineage>
        <taxon>Eukaryota</taxon>
        <taxon>Metazoa</taxon>
        <taxon>Ecdysozoa</taxon>
        <taxon>Arthropoda</taxon>
        <taxon>Chelicerata</taxon>
        <taxon>Arachnida</taxon>
        <taxon>Araneae</taxon>
        <taxon>Araneomorphae</taxon>
        <taxon>Entelegynae</taxon>
        <taxon>Araneoidea</taxon>
        <taxon>Nephilidae</taxon>
        <taxon>Trichonephila</taxon>
    </lineage>
</organism>
<evidence type="ECO:0000313" key="3">
    <source>
        <dbReference type="Proteomes" id="UP000887116"/>
    </source>
</evidence>
<evidence type="ECO:0000313" key="2">
    <source>
        <dbReference type="EMBL" id="GFR06834.1"/>
    </source>
</evidence>
<protein>
    <submittedName>
        <fullName evidence="2">Uncharacterized protein</fullName>
    </submittedName>
</protein>
<dbReference type="Proteomes" id="UP000887116">
    <property type="component" value="Unassembled WGS sequence"/>
</dbReference>
<dbReference type="AlphaFoldDB" id="A0A8X6LGZ1"/>
<dbReference type="EMBL" id="BMAO01026070">
    <property type="protein sequence ID" value="GFR06834.1"/>
    <property type="molecule type" value="Genomic_DNA"/>
</dbReference>
<sequence>MWKVGCHDSKLRALAVVDELVFFQGSHIFQPNNFAQYGDASQTHVNSLLQLNNIQYLQKMFQHQIQLQQGLYPPCYLQTPYIPYGNYNIPLFHQNEVQQLQNVVMDSQRKTRRVRNKNKLSGSRENFKVPCTNNSENFNESPADGEGNVYAINNEAFGVPQDNWSNSDNLAYNSNGNFKNSEVMCTNVCDSVPVPIESILSNYRRNDYSDHDVMNSYINQQGKLSTDLVRFL</sequence>
<name>A0A8X6LGZ1_TRICU</name>
<accession>A0A8X6LGZ1</accession>
<feature type="region of interest" description="Disordered" evidence="1">
    <location>
        <begin position="108"/>
        <end position="138"/>
    </location>
</feature>
<gene>
    <name evidence="2" type="ORF">TNCT_733041</name>
</gene>
<reference evidence="2" key="1">
    <citation type="submission" date="2020-07" db="EMBL/GenBank/DDBJ databases">
        <title>Multicomponent nature underlies the extraordinary mechanical properties of spider dragline silk.</title>
        <authorList>
            <person name="Kono N."/>
            <person name="Nakamura H."/>
            <person name="Mori M."/>
            <person name="Yoshida Y."/>
            <person name="Ohtoshi R."/>
            <person name="Malay A.D."/>
            <person name="Moran D.A.P."/>
            <person name="Tomita M."/>
            <person name="Numata K."/>
            <person name="Arakawa K."/>
        </authorList>
    </citation>
    <scope>NUCLEOTIDE SEQUENCE</scope>
</reference>
<proteinExistence type="predicted"/>
<evidence type="ECO:0000256" key="1">
    <source>
        <dbReference type="SAM" id="MobiDB-lite"/>
    </source>
</evidence>
<comment type="caution">
    <text evidence="2">The sequence shown here is derived from an EMBL/GenBank/DDBJ whole genome shotgun (WGS) entry which is preliminary data.</text>
</comment>
<keyword evidence="3" id="KW-1185">Reference proteome</keyword>